<dbReference type="RefSeq" id="WP_367993400.1">
    <property type="nucleotide sequence ID" value="NZ_JBFPJR010000012.1"/>
</dbReference>
<evidence type="ECO:0000313" key="2">
    <source>
        <dbReference type="EMBL" id="MEX0427733.1"/>
    </source>
</evidence>
<accession>A0ABV3SXQ8</accession>
<dbReference type="InterPro" id="IPR010093">
    <property type="entry name" value="SinI_DNA-bd"/>
</dbReference>
<feature type="domain" description="Helix-turn-helix" evidence="1">
    <location>
        <begin position="12"/>
        <end position="56"/>
    </location>
</feature>
<evidence type="ECO:0000313" key="3">
    <source>
        <dbReference type="Proteomes" id="UP001556631"/>
    </source>
</evidence>
<keyword evidence="3" id="KW-1185">Reference proteome</keyword>
<sequence length="66" mass="7270">MVATARSTTTYVSLVEAAEMLGQSVKTLRRRIAEGTLPAYRFGPRSIRVRLADLKASGHRIPSARQ</sequence>
<gene>
    <name evidence="2" type="ORF">AB3X52_08890</name>
</gene>
<dbReference type="SUPFAM" id="SSF46955">
    <property type="entry name" value="Putative DNA-binding domain"/>
    <property type="match status" value="1"/>
</dbReference>
<dbReference type="Pfam" id="PF12728">
    <property type="entry name" value="HTH_17"/>
    <property type="match status" value="1"/>
</dbReference>
<proteinExistence type="predicted"/>
<evidence type="ECO:0000259" key="1">
    <source>
        <dbReference type="Pfam" id="PF12728"/>
    </source>
</evidence>
<dbReference type="NCBIfam" id="TIGR01764">
    <property type="entry name" value="excise"/>
    <property type="match status" value="1"/>
</dbReference>
<dbReference type="InterPro" id="IPR009061">
    <property type="entry name" value="DNA-bd_dom_put_sf"/>
</dbReference>
<comment type="caution">
    <text evidence="2">The sequence shown here is derived from an EMBL/GenBank/DDBJ whole genome shotgun (WGS) entry which is preliminary data.</text>
</comment>
<dbReference type="EMBL" id="JBFPJR010000012">
    <property type="protein sequence ID" value="MEX0427733.1"/>
    <property type="molecule type" value="Genomic_DNA"/>
</dbReference>
<protein>
    <submittedName>
        <fullName evidence="2">Helix-turn-helix transcriptional regulator</fullName>
    </submittedName>
</protein>
<dbReference type="InterPro" id="IPR041657">
    <property type="entry name" value="HTH_17"/>
</dbReference>
<dbReference type="Proteomes" id="UP001556631">
    <property type="component" value="Unassembled WGS sequence"/>
</dbReference>
<name>A0ABV3SXQ8_9ACTN</name>
<organism evidence="2 3">
    <name type="scientific">Nocardioides eburneus</name>
    <dbReference type="NCBI Taxonomy" id="3231482"/>
    <lineage>
        <taxon>Bacteria</taxon>
        <taxon>Bacillati</taxon>
        <taxon>Actinomycetota</taxon>
        <taxon>Actinomycetes</taxon>
        <taxon>Propionibacteriales</taxon>
        <taxon>Nocardioidaceae</taxon>
        <taxon>Nocardioides</taxon>
    </lineage>
</organism>
<reference evidence="2 3" key="1">
    <citation type="submission" date="2024-07" db="EMBL/GenBank/DDBJ databases">
        <authorList>
            <person name="Lee S."/>
            <person name="Kang M."/>
        </authorList>
    </citation>
    <scope>NUCLEOTIDE SEQUENCE [LARGE SCALE GENOMIC DNA]</scope>
    <source>
        <strain evidence="2 3">DS6</strain>
    </source>
</reference>